<proteinExistence type="inferred from homology"/>
<evidence type="ECO:0000256" key="4">
    <source>
        <dbReference type="ARBA" id="ARBA00022553"/>
    </source>
</evidence>
<feature type="transmembrane region" description="Helical" evidence="10">
    <location>
        <begin position="66"/>
        <end position="90"/>
    </location>
</feature>
<dbReference type="Gene3D" id="3.40.50.980">
    <property type="match status" value="3"/>
</dbReference>
<dbReference type="GO" id="GO:0017000">
    <property type="term" value="P:antibiotic biosynthetic process"/>
    <property type="evidence" value="ECO:0007669"/>
    <property type="project" value="UniProtKB-KW"/>
</dbReference>
<comment type="similarity">
    <text evidence="2">Belongs to the ATP-dependent AMP-binding enzyme family.</text>
</comment>
<evidence type="ECO:0000256" key="7">
    <source>
        <dbReference type="ARBA" id="ARBA00023194"/>
    </source>
</evidence>
<dbReference type="NCBIfam" id="TIGR01720">
    <property type="entry name" value="NRPS-para261"/>
    <property type="match status" value="1"/>
</dbReference>
<dbReference type="Gene3D" id="3.30.559.10">
    <property type="entry name" value="Chloramphenicol acetyltransferase-like domain"/>
    <property type="match status" value="2"/>
</dbReference>
<protein>
    <recommendedName>
        <fullName evidence="11">Carrier domain-containing protein</fullName>
    </recommendedName>
</protein>
<keyword evidence="10" id="KW-0812">Transmembrane</keyword>
<dbReference type="InterPro" id="IPR001242">
    <property type="entry name" value="Condensation_dom"/>
</dbReference>
<feature type="compositionally biased region" description="Basic and acidic residues" evidence="9">
    <location>
        <begin position="395"/>
        <end position="410"/>
    </location>
</feature>
<accession>A0A2W1L1R1</accession>
<dbReference type="FunFam" id="3.40.50.12780:FF:000012">
    <property type="entry name" value="Non-ribosomal peptide synthetase"/>
    <property type="match status" value="1"/>
</dbReference>
<feature type="domain" description="Carrier" evidence="11">
    <location>
        <begin position="1969"/>
        <end position="2042"/>
    </location>
</feature>
<dbReference type="PANTHER" id="PTHR45527">
    <property type="entry name" value="NONRIBOSOMAL PEPTIDE SYNTHETASE"/>
    <property type="match status" value="1"/>
</dbReference>
<dbReference type="PANTHER" id="PTHR45527:SF1">
    <property type="entry name" value="FATTY ACID SYNTHASE"/>
    <property type="match status" value="1"/>
</dbReference>
<evidence type="ECO:0000259" key="11">
    <source>
        <dbReference type="PROSITE" id="PS50075"/>
    </source>
</evidence>
<keyword evidence="8" id="KW-0511">Multifunctional enzyme</keyword>
<feature type="compositionally biased region" description="Polar residues" evidence="9">
    <location>
        <begin position="411"/>
        <end position="433"/>
    </location>
</feature>
<dbReference type="CDD" id="cd19534">
    <property type="entry name" value="E_NRPS"/>
    <property type="match status" value="1"/>
</dbReference>
<keyword evidence="3" id="KW-0596">Phosphopantetheine</keyword>
<evidence type="ECO:0000256" key="6">
    <source>
        <dbReference type="ARBA" id="ARBA00022737"/>
    </source>
</evidence>
<dbReference type="Pfam" id="PF13193">
    <property type="entry name" value="AMP-binding_C"/>
    <property type="match status" value="2"/>
</dbReference>
<dbReference type="Gene3D" id="3.40.50.12780">
    <property type="entry name" value="N-terminal domain of ligase-like"/>
    <property type="match status" value="1"/>
</dbReference>
<dbReference type="PROSITE" id="PS00012">
    <property type="entry name" value="PHOSPHOPANTETHEINE"/>
    <property type="match status" value="2"/>
</dbReference>
<dbReference type="Gene3D" id="3.30.559.30">
    <property type="entry name" value="Nonribosomal peptide synthetase, condensation domain"/>
    <property type="match status" value="3"/>
</dbReference>
<evidence type="ECO:0000313" key="13">
    <source>
        <dbReference type="Proteomes" id="UP000249522"/>
    </source>
</evidence>
<dbReference type="InterPro" id="IPR045851">
    <property type="entry name" value="AMP-bd_C_sf"/>
</dbReference>
<dbReference type="OrthoDB" id="9765680at2"/>
<evidence type="ECO:0000256" key="3">
    <source>
        <dbReference type="ARBA" id="ARBA00022450"/>
    </source>
</evidence>
<keyword evidence="4" id="KW-0597">Phosphoprotein</keyword>
<dbReference type="RefSeq" id="WP_111149766.1">
    <property type="nucleotide sequence ID" value="NZ_QKRB01000061.1"/>
</dbReference>
<dbReference type="SUPFAM" id="SSF52777">
    <property type="entry name" value="CoA-dependent acyltransferases"/>
    <property type="match status" value="5"/>
</dbReference>
<dbReference type="InterPro" id="IPR020845">
    <property type="entry name" value="AMP-binding_CS"/>
</dbReference>
<feature type="compositionally biased region" description="Low complexity" evidence="9">
    <location>
        <begin position="453"/>
        <end position="462"/>
    </location>
</feature>
<evidence type="ECO:0000313" key="12">
    <source>
        <dbReference type="EMBL" id="PZD92993.1"/>
    </source>
</evidence>
<dbReference type="FunFam" id="1.10.1200.10:FF:000005">
    <property type="entry name" value="Nonribosomal peptide synthetase 1"/>
    <property type="match status" value="1"/>
</dbReference>
<name>A0A2W1L1R1_9BACL</name>
<evidence type="ECO:0000256" key="9">
    <source>
        <dbReference type="SAM" id="MobiDB-lite"/>
    </source>
</evidence>
<keyword evidence="7" id="KW-0045">Antibiotic biosynthesis</keyword>
<dbReference type="EMBL" id="QKRB01000061">
    <property type="protein sequence ID" value="PZD92993.1"/>
    <property type="molecule type" value="Genomic_DNA"/>
</dbReference>
<dbReference type="InterPro" id="IPR000873">
    <property type="entry name" value="AMP-dep_synth/lig_dom"/>
</dbReference>
<comment type="caution">
    <text evidence="12">The sequence shown here is derived from an EMBL/GenBank/DDBJ whole genome shotgun (WGS) entry which is preliminary data.</text>
</comment>
<dbReference type="GO" id="GO:0016874">
    <property type="term" value="F:ligase activity"/>
    <property type="evidence" value="ECO:0007669"/>
    <property type="project" value="UniProtKB-KW"/>
</dbReference>
<dbReference type="PROSITE" id="PS00455">
    <property type="entry name" value="AMP_BINDING"/>
    <property type="match status" value="2"/>
</dbReference>
<evidence type="ECO:0000256" key="8">
    <source>
        <dbReference type="ARBA" id="ARBA00023268"/>
    </source>
</evidence>
<comment type="cofactor">
    <cofactor evidence="1">
        <name>pantetheine 4'-phosphate</name>
        <dbReference type="ChEBI" id="CHEBI:47942"/>
    </cofactor>
</comment>
<reference evidence="12 13" key="1">
    <citation type="submission" date="2018-06" db="EMBL/GenBank/DDBJ databases">
        <title>Paenibacillus imtechensis sp. nov.</title>
        <authorList>
            <person name="Pinnaka A.K."/>
            <person name="Singh H."/>
            <person name="Kaur M."/>
        </authorList>
    </citation>
    <scope>NUCLEOTIDE SEQUENCE [LARGE SCALE GENOMIC DNA]</scope>
    <source>
        <strain evidence="12 13">SMB1</strain>
    </source>
</reference>
<dbReference type="GO" id="GO:0008610">
    <property type="term" value="P:lipid biosynthetic process"/>
    <property type="evidence" value="ECO:0007669"/>
    <property type="project" value="UniProtKB-ARBA"/>
</dbReference>
<dbReference type="InterPro" id="IPR025110">
    <property type="entry name" value="AMP-bd_C"/>
</dbReference>
<dbReference type="SUPFAM" id="SSF56801">
    <property type="entry name" value="Acetyl-CoA synthetase-like"/>
    <property type="match status" value="2"/>
</dbReference>
<gene>
    <name evidence="12" type="ORF">DNH61_25395</name>
</gene>
<dbReference type="FunFam" id="3.30.300.30:FF:000010">
    <property type="entry name" value="Enterobactin synthetase component F"/>
    <property type="match status" value="2"/>
</dbReference>
<evidence type="ECO:0000256" key="5">
    <source>
        <dbReference type="ARBA" id="ARBA00022598"/>
    </source>
</evidence>
<keyword evidence="5" id="KW-0436">Ligase</keyword>
<sequence>MSVIDRLSYNVMLSDQQFEAERNYWLGQLEGELQFGRFPADTHEAAGPVPMKAEPYRFDPLLTQRIYALCGGSQAGLYMILTAGVFYLLYKHTGNDDLTVGMPTLRHEETEDDGHMLALRLAIEEGGSLKTLLGRVKEIVMDADRHQSLPFGAVAAHKQLSWGTDHYFHTSVSLDAIHRELPENERTDLHTRFRSSGPDDLLLEASYDGAVYEEGTIYRLAGQLQLFLDQALAAPDMPLHTIQLVTTADKERMLGQRRESEAAYPDTATIHSLFREQAARHPQRTAVQSGGTRMTYQELDRRSDRLAAKLQGLGISRDKLVAIVLDRSVHMAVTALAVLKAGGAYVPIDPDYPADRIAYTLEDSGAEVLVTESRLKGQLNFTDGSYTIVEADDPELSREPSADEHSKQSEHSQQPTQSKQSEQPVQTEQSKQPENSEHSQQSDQSEQPKHLQQTEQPQQSKQSIPADNSRPEDLAYVIYTSGTTGRPKGVMIEHRNVVRLLFNDRFQFSFSEHDVWTMFHSFCFDFSVWEMYGALLYGGQLLIVDKEEAQDPSAFLKLLEREGVTVLNQTPSAFYRLVDAVAGAQTGDRPALKLRYVVFGGEALNPQLLQPWQDIYPDTRLVNMYGITETTVHVTFKELTAAELNSARSNIGRPIPTLTAYIMDSSLNLLPAGIAGELCVGGLGVARGYLNRPELTSERFVDNPHLPGERLYRSGDLARMLPSGELEYLGRLDHQVKIRGYRIELGEIENRLLQHPAVNKTVVLTRSDRGQSDICAYYTAEGRLSSPELRDYLAGLLPSYMIPAHLIQISEIPMTPNGKVDRKALPDPLGVETADELVEPRTELERQLSALWAEAAGVKKAGVTSSFFHLGGDSISAITLINRINREFGVQLQIKDLYLHQSAAELGQIIQERAAEKAGAEQAVEEASEAGTEQGVKGTGTEQAAEMAREAGVRAWQELGELKERIMGDPKLRALLPIDAEDIYPMSDIERGMVYYAMIHAGEGVYHDQFIYHFADDSFELDTFVQAVRLMTDKHSIFRASFNLSDFDRPMQMIRREVQPDIAYTDIIAMGRGEQEEHVSQVLKDDLARPFQVHEAPLWRIKLFRIAADQFCMCWIFHHAILDGWSNASFMTELSNTYFRLKEEPAFRPEPLRSDYRAYVAEQLALKTDPSVHAFWEQELDGYKRLNLPHLTEEYGDAELQPGEEQGTYTLALDVGLLHKLTAAGRQEGISLRTYCFAAYASMMSMLSYDSDFVVGLIENNRPVCDDSDRLLGCFLNTVPVRIRMERGVTWNEYVRGIHDKLIELKQYGRLPLYEILKAAGEPSQDDNPLFDTVFNYVDFHVYEQMEHFSRMDETLAVQGQEKTNTLFDFSILNTFQQFAAHIIYDPSRFSGGQVKRLAGYFTQALRAMADKPDMPIRKQDILPVQEREQLLYTYNATRIPYPSGASFPKLFLEQVEAGPDRTALRGGGREWSYWQLYQQAARTAAELKNKGIGRGDIVGLMSSHSAEAVIGALSVMMAGAAFVPIDPEYPQDRVEHMLRDSGAKLVVARVPEHTEALQGEDGIHIMLLDSDPTVLASGATVDEGACGDGPSAGEASVDEDPNHDWPQADDLAYIIYTSGSTGRPKGVMAEHRGLANLMAFFTQQLGITPEDRVIQFASSSFDASIWEMTMALLTGASLIIPTKDLIMNPSQFVAYLNDERITVATLPPTYLQQLDPEGIKTLKKLFSAGSSISPKLAEQWSARVSFYNAYGPTETTVCTTVWPYEQSGSPLYTVPIGRPIANTEVYILDDQGQLQPAGMPGELCAAGESLVRGYLNRQELTDEKFIQSELQGSRRLYRTGDLARWLPDGSLAYIGRIDHQVKIRGYRIEPGEVEACLSRMPQLAEAVVVDRADGHGNSFLCAYYVAAADVTTGEIRQYLAGSLPDYMIPAYMVELEQMPLTPNDKIDRKALPAPETIMQEAADGDLIEPQTEMECRLAKVWQEVLGCRVGRESHFFELGGDSIKAIQLTARLQAQGFELSIRDLFQNPTVRDAACCIRATERTVDQGPVEGEFLLTPIQKWLFEEHADQLHHFNQSVMLLKPDGFDEAALDRVMAEIARHHDALRAVFRKKGDQAVGWIRGADEPGAYLLEVHDMTKLENAGAHIEQQAAMLQASMNPQEGPLFKAALFRTSEGDHLLIIVHHLVVDGVSWRILLEDMVDAYQQALEGQEIRLPAKTESFKAWSEELQDYATARELQREKAYWTALETADINPLPHRKRSETNRVADSEEAVMTLDAEQTSRLLNQVHHAYNTEMNDLLLAALGMALQEWTGDSRILLQLEGHGREQLRQPLPLGRTVGWFTSAYPVVLDMEAGAGSGNDEERLAYRIKRVKEKLRQIPGKGMGYGILKYLAPCEETETLKWTLLPEINFNYLGQFDAAREDAGIQTSPYSMGPTVSPDFRRPAVLDVTAMITGGRLAAAISYNRHEYTEEQMEQLVRSFHNSLQAIIEHCAGRKETELTPSDLGNKELSLEEVEDIEDFFNNL</sequence>
<dbReference type="InterPro" id="IPR042099">
    <property type="entry name" value="ANL_N_sf"/>
</dbReference>
<dbReference type="PROSITE" id="PS50075">
    <property type="entry name" value="CARRIER"/>
    <property type="match status" value="2"/>
</dbReference>
<evidence type="ECO:0000256" key="10">
    <source>
        <dbReference type="SAM" id="Phobius"/>
    </source>
</evidence>
<dbReference type="SMART" id="SM00823">
    <property type="entry name" value="PKS_PP"/>
    <property type="match status" value="2"/>
</dbReference>
<dbReference type="NCBIfam" id="TIGR01733">
    <property type="entry name" value="AA-adenyl-dom"/>
    <property type="match status" value="2"/>
</dbReference>
<dbReference type="InterPro" id="IPR006162">
    <property type="entry name" value="Ppantetheine_attach_site"/>
</dbReference>
<dbReference type="Gene3D" id="1.10.1200.10">
    <property type="entry name" value="ACP-like"/>
    <property type="match status" value="2"/>
</dbReference>
<dbReference type="InterPro" id="IPR010060">
    <property type="entry name" value="NRPS_synth"/>
</dbReference>
<dbReference type="PRINTS" id="PR00154">
    <property type="entry name" value="AMPBINDING"/>
</dbReference>
<dbReference type="GO" id="GO:0031177">
    <property type="term" value="F:phosphopantetheine binding"/>
    <property type="evidence" value="ECO:0007669"/>
    <property type="project" value="InterPro"/>
</dbReference>
<dbReference type="Gene3D" id="2.30.38.10">
    <property type="entry name" value="Luciferase, Domain 3"/>
    <property type="match status" value="1"/>
</dbReference>
<dbReference type="InterPro" id="IPR023213">
    <property type="entry name" value="CAT-like_dom_sf"/>
</dbReference>
<evidence type="ECO:0000256" key="2">
    <source>
        <dbReference type="ARBA" id="ARBA00006432"/>
    </source>
</evidence>
<dbReference type="GO" id="GO:0043041">
    <property type="term" value="P:amino acid activation for nonribosomal peptide biosynthetic process"/>
    <property type="evidence" value="ECO:0007669"/>
    <property type="project" value="TreeGrafter"/>
</dbReference>
<evidence type="ECO:0000256" key="1">
    <source>
        <dbReference type="ARBA" id="ARBA00001957"/>
    </source>
</evidence>
<dbReference type="Gene3D" id="3.30.300.30">
    <property type="match status" value="2"/>
</dbReference>
<dbReference type="InterPro" id="IPR020459">
    <property type="entry name" value="AMP-binding"/>
</dbReference>
<dbReference type="InterPro" id="IPR020806">
    <property type="entry name" value="PKS_PP-bd"/>
</dbReference>
<dbReference type="NCBIfam" id="NF003417">
    <property type="entry name" value="PRK04813.1"/>
    <property type="match status" value="3"/>
</dbReference>
<dbReference type="InterPro" id="IPR036736">
    <property type="entry name" value="ACP-like_sf"/>
</dbReference>
<dbReference type="Pfam" id="PF00668">
    <property type="entry name" value="Condensation"/>
    <property type="match status" value="3"/>
</dbReference>
<organism evidence="12 13">
    <name type="scientific">Paenibacillus sambharensis</name>
    <dbReference type="NCBI Taxonomy" id="1803190"/>
    <lineage>
        <taxon>Bacteria</taxon>
        <taxon>Bacillati</taxon>
        <taxon>Bacillota</taxon>
        <taxon>Bacilli</taxon>
        <taxon>Bacillales</taxon>
        <taxon>Paenibacillaceae</taxon>
        <taxon>Paenibacillus</taxon>
    </lineage>
</organism>
<dbReference type="GO" id="GO:0044550">
    <property type="term" value="P:secondary metabolite biosynthetic process"/>
    <property type="evidence" value="ECO:0007669"/>
    <property type="project" value="UniProtKB-ARBA"/>
</dbReference>
<keyword evidence="6" id="KW-0677">Repeat</keyword>
<dbReference type="Pfam" id="PF00501">
    <property type="entry name" value="AMP-binding"/>
    <property type="match status" value="2"/>
</dbReference>
<feature type="domain" description="Carrier" evidence="11">
    <location>
        <begin position="839"/>
        <end position="914"/>
    </location>
</feature>
<dbReference type="FunFam" id="3.40.50.980:FF:000002">
    <property type="entry name" value="Enterobactin synthetase component F"/>
    <property type="match status" value="1"/>
</dbReference>
<dbReference type="CDD" id="cd17643">
    <property type="entry name" value="A_NRPS_Cytc1-like"/>
    <property type="match status" value="1"/>
</dbReference>
<dbReference type="GO" id="GO:0005737">
    <property type="term" value="C:cytoplasm"/>
    <property type="evidence" value="ECO:0007669"/>
    <property type="project" value="TreeGrafter"/>
</dbReference>
<dbReference type="Proteomes" id="UP000249522">
    <property type="component" value="Unassembled WGS sequence"/>
</dbReference>
<keyword evidence="13" id="KW-1185">Reference proteome</keyword>
<feature type="region of interest" description="Disordered" evidence="9">
    <location>
        <begin position="394"/>
        <end position="472"/>
    </location>
</feature>
<dbReference type="SUPFAM" id="SSF47336">
    <property type="entry name" value="ACP-like"/>
    <property type="match status" value="2"/>
</dbReference>
<keyword evidence="10" id="KW-0472">Membrane</keyword>
<dbReference type="FunFam" id="2.30.38.10:FF:000001">
    <property type="entry name" value="Non-ribosomal peptide synthetase PvdI"/>
    <property type="match status" value="1"/>
</dbReference>
<dbReference type="InterPro" id="IPR009081">
    <property type="entry name" value="PP-bd_ACP"/>
</dbReference>
<keyword evidence="10" id="KW-1133">Transmembrane helix</keyword>
<dbReference type="InterPro" id="IPR010071">
    <property type="entry name" value="AA_adenyl_dom"/>
</dbReference>
<dbReference type="Pfam" id="PF00550">
    <property type="entry name" value="PP-binding"/>
    <property type="match status" value="2"/>
</dbReference>